<organism evidence="2 3">
    <name type="scientific">Synechococcus sp. (strain ATCC 27144 / PCC 6301 / SAUG 1402/1)</name>
    <name type="common">Anacystis nidulans</name>
    <dbReference type="NCBI Taxonomy" id="269084"/>
    <lineage>
        <taxon>Bacteria</taxon>
        <taxon>Bacillati</taxon>
        <taxon>Cyanobacteriota</taxon>
        <taxon>Cyanophyceae</taxon>
        <taxon>Synechococcales</taxon>
        <taxon>Synechococcaceae</taxon>
        <taxon>Synechococcus</taxon>
    </lineage>
</organism>
<dbReference type="KEGG" id="syc:syc2137_d"/>
<dbReference type="AlphaFoldDB" id="A0A0H3KBV3"/>
<feature type="domain" description="HTH cro/C1-type" evidence="1">
    <location>
        <begin position="6"/>
        <end position="67"/>
    </location>
</feature>
<dbReference type="Proteomes" id="UP000001175">
    <property type="component" value="Chromosome"/>
</dbReference>
<dbReference type="RefSeq" id="WP_011244447.1">
    <property type="nucleotide sequence ID" value="NC_006576.1"/>
</dbReference>
<dbReference type="Pfam" id="PF13443">
    <property type="entry name" value="HTH_26"/>
    <property type="match status" value="1"/>
</dbReference>
<dbReference type="EMBL" id="AP008231">
    <property type="protein sequence ID" value="BAD80327.1"/>
    <property type="molecule type" value="Genomic_DNA"/>
</dbReference>
<evidence type="ECO:0000313" key="3">
    <source>
        <dbReference type="Proteomes" id="UP000001175"/>
    </source>
</evidence>
<sequence>MAILWNLPRLARDRSFNATSLAEVTGLPLTLVEGWLQQRLMPPLTAHELDRLCQALNCQPGDLLVAEAPETVLACEGEQTCLDSLLDAKLHIFHEEMNGHLTRMQIQVSDEAIADGDPISSGT</sequence>
<evidence type="ECO:0000259" key="1">
    <source>
        <dbReference type="Pfam" id="PF13443"/>
    </source>
</evidence>
<proteinExistence type="predicted"/>
<accession>A0A0H3KBV3</accession>
<name>A0A0H3KBV3_SYNP6</name>
<reference evidence="2 3" key="1">
    <citation type="journal article" date="2007" name="Photosyn. Res.">
        <title>Complete nucleotide sequence of the freshwater unicellular cyanobacterium Synechococcus elongatus PCC 6301 chromosome: gene content and organization.</title>
        <authorList>
            <person name="Sugita C."/>
            <person name="Ogata K."/>
            <person name="Shikata M."/>
            <person name="Jikuya H."/>
            <person name="Takano J."/>
            <person name="Furumichi M."/>
            <person name="Kanehisa M."/>
            <person name="Omata T."/>
            <person name="Sugiura M."/>
            <person name="Sugita M."/>
        </authorList>
    </citation>
    <scope>NUCLEOTIDE SEQUENCE [LARGE SCALE GENOMIC DNA]</scope>
    <source>
        <strain evidence="3">ATCC 27144 / PCC 6301 / SAUG 1402/1</strain>
    </source>
</reference>
<dbReference type="InterPro" id="IPR001387">
    <property type="entry name" value="Cro/C1-type_HTH"/>
</dbReference>
<dbReference type="GeneID" id="72430832"/>
<gene>
    <name evidence="2" type="ordered locus">syc2137_d</name>
</gene>
<protein>
    <recommendedName>
        <fullName evidence="1">HTH cro/C1-type domain-containing protein</fullName>
    </recommendedName>
</protein>
<evidence type="ECO:0000313" key="2">
    <source>
        <dbReference type="EMBL" id="BAD80327.1"/>
    </source>
</evidence>